<dbReference type="Pfam" id="PF10150">
    <property type="entry name" value="RNase_E_G"/>
    <property type="match status" value="1"/>
</dbReference>
<dbReference type="PANTHER" id="PTHR30001:SF1">
    <property type="entry name" value="RIBONUCLEASE E_G-LIKE PROTEIN, CHLOROPLASTIC"/>
    <property type="match status" value="1"/>
</dbReference>
<keyword evidence="6" id="KW-0378">Hydrolase</keyword>
<proteinExistence type="inferred from homology"/>
<sequence length="235" mass="26541">MLRQRTSQEKAILDVNLAAAKQIARELRLRDIGGIIVVDFIDMADESNKRLVYEAVKRAVERDRSTVKVSELSNHGLMEITRKRVRPSVTFMISEPCTCCHATGRVEALETSFSKIEQEICRLLATMDQKANHGNPKTWPRFILRVDHHMCNYLTSGKRTRLAVLSSSLKVWILLKVARGFTRGAFEVKHFTDDKTNKDQQQVAISVLRQAEARAKKSGGKVTLVPVKKGKAGRK</sequence>
<protein>
    <recommendedName>
        <fullName evidence="10">RNA-binding protein AU-1/Ribonuclease E/G domain-containing protein</fullName>
    </recommendedName>
</protein>
<keyword evidence="7" id="KW-0460">Magnesium</keyword>
<dbReference type="Proteomes" id="UP001141253">
    <property type="component" value="Chromosome 14"/>
</dbReference>
<organism evidence="11 12">
    <name type="scientific">Salix suchowensis</name>
    <dbReference type="NCBI Taxonomy" id="1278906"/>
    <lineage>
        <taxon>Eukaryota</taxon>
        <taxon>Viridiplantae</taxon>
        <taxon>Streptophyta</taxon>
        <taxon>Embryophyta</taxon>
        <taxon>Tracheophyta</taxon>
        <taxon>Spermatophyta</taxon>
        <taxon>Magnoliopsida</taxon>
        <taxon>eudicotyledons</taxon>
        <taxon>Gunneridae</taxon>
        <taxon>Pentapetalae</taxon>
        <taxon>rosids</taxon>
        <taxon>fabids</taxon>
        <taxon>Malpighiales</taxon>
        <taxon>Salicaceae</taxon>
        <taxon>Saliceae</taxon>
        <taxon>Salix</taxon>
    </lineage>
</organism>
<reference evidence="11" key="2">
    <citation type="journal article" date="2023" name="Int. J. Mol. Sci.">
        <title>De Novo Assembly and Annotation of 11 Diverse Shrub Willow (Salix) Genomes Reveals Novel Gene Organization in Sex-Linked Regions.</title>
        <authorList>
            <person name="Hyden B."/>
            <person name="Feng K."/>
            <person name="Yates T.B."/>
            <person name="Jawdy S."/>
            <person name="Cereghino C."/>
            <person name="Smart L.B."/>
            <person name="Muchero W."/>
        </authorList>
    </citation>
    <scope>NUCLEOTIDE SEQUENCE</scope>
    <source>
        <tissue evidence="11">Shoot tip</tissue>
    </source>
</reference>
<evidence type="ECO:0000256" key="8">
    <source>
        <dbReference type="ARBA" id="ARBA00022884"/>
    </source>
</evidence>
<feature type="domain" description="RNA-binding protein AU-1/Ribonuclease E/G" evidence="10">
    <location>
        <begin position="5"/>
        <end position="85"/>
    </location>
</feature>
<comment type="caution">
    <text evidence="11">The sequence shown here is derived from an EMBL/GenBank/DDBJ whole genome shotgun (WGS) entry which is preliminary data.</text>
</comment>
<dbReference type="Gene3D" id="3.40.1260.20">
    <property type="entry name" value="Ribonuclease E, catalytic domain"/>
    <property type="match status" value="1"/>
</dbReference>
<evidence type="ECO:0000256" key="2">
    <source>
        <dbReference type="ARBA" id="ARBA00005522"/>
    </source>
</evidence>
<evidence type="ECO:0000256" key="7">
    <source>
        <dbReference type="ARBA" id="ARBA00022842"/>
    </source>
</evidence>
<keyword evidence="12" id="KW-1185">Reference proteome</keyword>
<comment type="similarity">
    <text evidence="2">Belongs to the RNase E/G family.</text>
</comment>
<gene>
    <name evidence="11" type="ORF">OIU77_011113</name>
</gene>
<evidence type="ECO:0000256" key="3">
    <source>
        <dbReference type="ARBA" id="ARBA00022722"/>
    </source>
</evidence>
<evidence type="ECO:0000313" key="12">
    <source>
        <dbReference type="Proteomes" id="UP001141253"/>
    </source>
</evidence>
<dbReference type="InterPro" id="IPR019307">
    <property type="entry name" value="RNA-bd_AU-1/RNase_E/G"/>
</dbReference>
<evidence type="ECO:0000256" key="4">
    <source>
        <dbReference type="ARBA" id="ARBA00022723"/>
    </source>
</evidence>
<comment type="function">
    <text evidence="9">Involved in intercistronic processing of primary transcripts from chloroplast operons. The endonucleolytic activity of the enzyme depends on the number of phosphates at the 5' end, is inhibited by structured RNA, and preferentially cleaves A/U-rich sequences.</text>
</comment>
<evidence type="ECO:0000259" key="10">
    <source>
        <dbReference type="Pfam" id="PF10150"/>
    </source>
</evidence>
<evidence type="ECO:0000256" key="6">
    <source>
        <dbReference type="ARBA" id="ARBA00022801"/>
    </source>
</evidence>
<dbReference type="PANTHER" id="PTHR30001">
    <property type="entry name" value="RIBONUCLEASE"/>
    <property type="match status" value="1"/>
</dbReference>
<keyword evidence="8" id="KW-0694">RNA-binding</keyword>
<dbReference type="EMBL" id="JAPFFI010000022">
    <property type="protein sequence ID" value="KAJ6329574.1"/>
    <property type="molecule type" value="Genomic_DNA"/>
</dbReference>
<keyword evidence="5" id="KW-0255">Endonuclease</keyword>
<evidence type="ECO:0000256" key="1">
    <source>
        <dbReference type="ARBA" id="ARBA00001946"/>
    </source>
</evidence>
<comment type="cofactor">
    <cofactor evidence="1">
        <name>Mg(2+)</name>
        <dbReference type="ChEBI" id="CHEBI:18420"/>
    </cofactor>
</comment>
<evidence type="ECO:0000313" key="11">
    <source>
        <dbReference type="EMBL" id="KAJ6329574.1"/>
    </source>
</evidence>
<reference evidence="11" key="1">
    <citation type="submission" date="2022-10" db="EMBL/GenBank/DDBJ databases">
        <authorList>
            <person name="Hyden B.L."/>
            <person name="Feng K."/>
            <person name="Yates T."/>
            <person name="Jawdy S."/>
            <person name="Smart L.B."/>
            <person name="Muchero W."/>
        </authorList>
    </citation>
    <scope>NUCLEOTIDE SEQUENCE</scope>
    <source>
        <tissue evidence="11">Shoot tip</tissue>
    </source>
</reference>
<evidence type="ECO:0000256" key="9">
    <source>
        <dbReference type="ARBA" id="ARBA00023436"/>
    </source>
</evidence>
<dbReference type="InterPro" id="IPR004659">
    <property type="entry name" value="RNase_E/G"/>
</dbReference>
<keyword evidence="3" id="KW-0540">Nuclease</keyword>
<name>A0ABQ9AAN2_9ROSI</name>
<evidence type="ECO:0000256" key="5">
    <source>
        <dbReference type="ARBA" id="ARBA00022759"/>
    </source>
</evidence>
<accession>A0ABQ9AAN2</accession>
<keyword evidence="4" id="KW-0479">Metal-binding</keyword>